<evidence type="ECO:0000313" key="2">
    <source>
        <dbReference type="EMBL" id="GAA2014116.1"/>
    </source>
</evidence>
<dbReference type="RefSeq" id="WP_344310583.1">
    <property type="nucleotide sequence ID" value="NZ_BAAANO010000034.1"/>
</dbReference>
<dbReference type="SUPFAM" id="SSF56752">
    <property type="entry name" value="D-aminoacid aminotransferase-like PLP-dependent enzymes"/>
    <property type="match status" value="1"/>
</dbReference>
<dbReference type="InterPro" id="IPR050571">
    <property type="entry name" value="Class-IV_PLP-Dep_Aminotrnsfr"/>
</dbReference>
<dbReference type="Proteomes" id="UP001500755">
    <property type="component" value="Unassembled WGS sequence"/>
</dbReference>
<dbReference type="Gene3D" id="3.30.470.10">
    <property type="match status" value="1"/>
</dbReference>
<dbReference type="Gene3D" id="3.20.10.10">
    <property type="entry name" value="D-amino Acid Aminotransferase, subunit A, domain 2"/>
    <property type="match status" value="1"/>
</dbReference>
<name>A0ABP5F458_9MICO</name>
<comment type="similarity">
    <text evidence="1">Belongs to the class-IV pyridoxal-phosphate-dependent aminotransferase family.</text>
</comment>
<dbReference type="EMBL" id="BAAANO010000034">
    <property type="protein sequence ID" value="GAA2014116.1"/>
    <property type="molecule type" value="Genomic_DNA"/>
</dbReference>
<dbReference type="PANTHER" id="PTHR42743:SF11">
    <property type="entry name" value="AMINODEOXYCHORISMATE LYASE"/>
    <property type="match status" value="1"/>
</dbReference>
<protein>
    <submittedName>
        <fullName evidence="2">Aminodeoxychorismate lyase</fullName>
    </submittedName>
</protein>
<proteinExistence type="inferred from homology"/>
<comment type="caution">
    <text evidence="2">The sequence shown here is derived from an EMBL/GenBank/DDBJ whole genome shotgun (WGS) entry which is preliminary data.</text>
</comment>
<evidence type="ECO:0000313" key="3">
    <source>
        <dbReference type="Proteomes" id="UP001500755"/>
    </source>
</evidence>
<gene>
    <name evidence="2" type="ORF">GCM10009755_27250</name>
</gene>
<keyword evidence="3" id="KW-1185">Reference proteome</keyword>
<evidence type="ECO:0000256" key="1">
    <source>
        <dbReference type="ARBA" id="ARBA00009320"/>
    </source>
</evidence>
<accession>A0ABP5F458</accession>
<organism evidence="2 3">
    <name type="scientific">Brevibacterium samyangense</name>
    <dbReference type="NCBI Taxonomy" id="366888"/>
    <lineage>
        <taxon>Bacteria</taxon>
        <taxon>Bacillati</taxon>
        <taxon>Actinomycetota</taxon>
        <taxon>Actinomycetes</taxon>
        <taxon>Micrococcales</taxon>
        <taxon>Brevibacteriaceae</taxon>
        <taxon>Brevibacterium</taxon>
    </lineage>
</organism>
<dbReference type="InterPro" id="IPR043131">
    <property type="entry name" value="BCAT-like_N"/>
</dbReference>
<dbReference type="PANTHER" id="PTHR42743">
    <property type="entry name" value="AMINO-ACID AMINOTRANSFERASE"/>
    <property type="match status" value="1"/>
</dbReference>
<dbReference type="GO" id="GO:0016829">
    <property type="term" value="F:lyase activity"/>
    <property type="evidence" value="ECO:0007669"/>
    <property type="project" value="UniProtKB-KW"/>
</dbReference>
<dbReference type="InterPro" id="IPR043132">
    <property type="entry name" value="BCAT-like_C"/>
</dbReference>
<sequence>MTDSAASPEATGPKPFGIFFADATELLALPAGATPTLTRVDPETATVSVFDLGLIRGDGIFEATTVWKGTPLAWGLHLTRLQKSAQMAELEIPPTEALVALTDEVLAQMGEVEYAQLKLMITRGADDSLSAAPKDAPLSIIAMVDCGKEPREPEIEIVTLDREVNKDSAQKAPWLLLGAKTLSYATNMAAKREYERRGAQNAVFITLDGYVMEGPQSTVVLREGGRVVTPHPSIGILHGTTQQELFAWAELTGLETAYEEITKDRLFTADQVWMMGASSVQSVRAIDGKPITHDIDTAIEISEFMKTEREAIDAWTAARAIGAPEEGVPVQGAHV</sequence>
<dbReference type="Pfam" id="PF01063">
    <property type="entry name" value="Aminotran_4"/>
    <property type="match status" value="1"/>
</dbReference>
<keyword evidence="2" id="KW-0456">Lyase</keyword>
<dbReference type="InterPro" id="IPR001544">
    <property type="entry name" value="Aminotrans_IV"/>
</dbReference>
<reference evidence="3" key="1">
    <citation type="journal article" date="2019" name="Int. J. Syst. Evol. Microbiol.">
        <title>The Global Catalogue of Microorganisms (GCM) 10K type strain sequencing project: providing services to taxonomists for standard genome sequencing and annotation.</title>
        <authorList>
            <consortium name="The Broad Institute Genomics Platform"/>
            <consortium name="The Broad Institute Genome Sequencing Center for Infectious Disease"/>
            <person name="Wu L."/>
            <person name="Ma J."/>
        </authorList>
    </citation>
    <scope>NUCLEOTIDE SEQUENCE [LARGE SCALE GENOMIC DNA]</scope>
    <source>
        <strain evidence="3">JCM 14546</strain>
    </source>
</reference>
<dbReference type="InterPro" id="IPR036038">
    <property type="entry name" value="Aminotransferase-like"/>
</dbReference>